<gene>
    <name evidence="2" type="ORF">GTP45_14185</name>
</gene>
<protein>
    <submittedName>
        <fullName evidence="2">GNAT family N-acetyltransferase</fullName>
    </submittedName>
</protein>
<dbReference type="PROSITE" id="PS51186">
    <property type="entry name" value="GNAT"/>
    <property type="match status" value="1"/>
</dbReference>
<name>A0A7X4KBB2_9BURK</name>
<dbReference type="InterPro" id="IPR000182">
    <property type="entry name" value="GNAT_dom"/>
</dbReference>
<accession>A0A7X4KBB2</accession>
<dbReference type="SUPFAM" id="SSF55729">
    <property type="entry name" value="Acyl-CoA N-acyltransferases (Nat)"/>
    <property type="match status" value="1"/>
</dbReference>
<dbReference type="AlphaFoldDB" id="A0A7X4KBB2"/>
<dbReference type="GO" id="GO:0016747">
    <property type="term" value="F:acyltransferase activity, transferring groups other than amino-acyl groups"/>
    <property type="evidence" value="ECO:0007669"/>
    <property type="project" value="InterPro"/>
</dbReference>
<keyword evidence="3" id="KW-1185">Reference proteome</keyword>
<feature type="domain" description="N-acetyltransferase" evidence="1">
    <location>
        <begin position="5"/>
        <end position="137"/>
    </location>
</feature>
<sequence length="149" mass="16966">MNLDLQFRLLKAPPTNKVLMAYRKDAHFGTAPPQAHASDVRGKIQWVAVEFKNKQVGIARLELAPPEFCFVSELMILSSHRGQGIGHWIMKRIEQYCLSVGIHRLLLQAGDGTENFYKSQSFINDPLMPLLLRKEINPFQARAFVPTLH</sequence>
<dbReference type="Proteomes" id="UP000450012">
    <property type="component" value="Unassembled WGS sequence"/>
</dbReference>
<dbReference type="InterPro" id="IPR016181">
    <property type="entry name" value="Acyl_CoA_acyltransferase"/>
</dbReference>
<organism evidence="2 3">
    <name type="scientific">Duganella rivi</name>
    <dbReference type="NCBI Taxonomy" id="2666083"/>
    <lineage>
        <taxon>Bacteria</taxon>
        <taxon>Pseudomonadati</taxon>
        <taxon>Pseudomonadota</taxon>
        <taxon>Betaproteobacteria</taxon>
        <taxon>Burkholderiales</taxon>
        <taxon>Oxalobacteraceae</taxon>
        <taxon>Telluria group</taxon>
        <taxon>Duganella</taxon>
    </lineage>
</organism>
<reference evidence="2 3" key="1">
    <citation type="submission" date="2019-12" db="EMBL/GenBank/DDBJ databases">
        <title>Novel species isolated from a subtropical stream in China.</title>
        <authorList>
            <person name="Lu H."/>
        </authorList>
    </citation>
    <scope>NUCLEOTIDE SEQUENCE [LARGE SCALE GENOMIC DNA]</scope>
    <source>
        <strain evidence="2 3">FT55W</strain>
    </source>
</reference>
<evidence type="ECO:0000259" key="1">
    <source>
        <dbReference type="PROSITE" id="PS51186"/>
    </source>
</evidence>
<dbReference type="CDD" id="cd04301">
    <property type="entry name" value="NAT_SF"/>
    <property type="match status" value="1"/>
</dbReference>
<evidence type="ECO:0000313" key="3">
    <source>
        <dbReference type="Proteomes" id="UP000450012"/>
    </source>
</evidence>
<dbReference type="RefSeq" id="WP_161014525.1">
    <property type="nucleotide sequence ID" value="NZ_WWCK01000004.1"/>
</dbReference>
<proteinExistence type="predicted"/>
<evidence type="ECO:0000313" key="2">
    <source>
        <dbReference type="EMBL" id="MYM67971.1"/>
    </source>
</evidence>
<dbReference type="Gene3D" id="3.40.630.30">
    <property type="match status" value="1"/>
</dbReference>
<dbReference type="Pfam" id="PF00583">
    <property type="entry name" value="Acetyltransf_1"/>
    <property type="match status" value="1"/>
</dbReference>
<comment type="caution">
    <text evidence="2">The sequence shown here is derived from an EMBL/GenBank/DDBJ whole genome shotgun (WGS) entry which is preliminary data.</text>
</comment>
<dbReference type="EMBL" id="WWCK01000004">
    <property type="protein sequence ID" value="MYM67971.1"/>
    <property type="molecule type" value="Genomic_DNA"/>
</dbReference>